<name>G4TFZ5_SERID</name>
<dbReference type="Proteomes" id="UP000007148">
    <property type="component" value="Unassembled WGS sequence"/>
</dbReference>
<dbReference type="HOGENOM" id="CLU_712064_0_0_1"/>
<gene>
    <name evidence="1" type="ORF">PIIN_04183</name>
</gene>
<accession>G4TFZ5</accession>
<sequence length="409" mass="47048">MWVYFINMLKDEYTMRWNRALALREEFESLLEKATDLTTPETVVFDGSLQNAYLEVEKSFELAQPGVTRRRHSCLRDIRDKISTSVGSRQKGPSQSYNLLDTINLAYRHNLSNLYCVRRLFVEEARSSIPSLIEAQHDIFVLLQASTQRFICSQVEQAATASVRCSRFETLLHERVSPLRLSANLNHSFQLEIAETLYCPRPYIDPSSGERRKMLFGNSLANENDLDLTILHTIVKASREGASFAQKDTNPNIKDPVRFLESNWLTNANDNAALVRQLSYKTRDALLETYLRGLPEPLLPITEQDFAAFGLRHRRLKTILSTVARSNLYLLRDLCEYVERLSGHNTGARRRYGLLVLRLGNGEFRCDNTIEIMVEDLMYVMIRYFRTERETDSLVSRVCATPRTGTSVI</sequence>
<comment type="caution">
    <text evidence="1">The sequence shown here is derived from an EMBL/GenBank/DDBJ whole genome shotgun (WGS) entry which is preliminary data.</text>
</comment>
<evidence type="ECO:0000313" key="1">
    <source>
        <dbReference type="EMBL" id="CCA70244.1"/>
    </source>
</evidence>
<evidence type="ECO:0000313" key="2">
    <source>
        <dbReference type="Proteomes" id="UP000007148"/>
    </source>
</evidence>
<dbReference type="AlphaFoldDB" id="G4TFZ5"/>
<dbReference type="OrthoDB" id="3136007at2759"/>
<protein>
    <submittedName>
        <fullName evidence="1">Uncharacterized protein</fullName>
    </submittedName>
</protein>
<keyword evidence="2" id="KW-1185">Reference proteome</keyword>
<dbReference type="EMBL" id="CAFZ01000076">
    <property type="protein sequence ID" value="CCA70244.1"/>
    <property type="molecule type" value="Genomic_DNA"/>
</dbReference>
<organism evidence="1 2">
    <name type="scientific">Serendipita indica (strain DSM 11827)</name>
    <name type="common">Root endophyte fungus</name>
    <name type="synonym">Piriformospora indica</name>
    <dbReference type="NCBI Taxonomy" id="1109443"/>
    <lineage>
        <taxon>Eukaryota</taxon>
        <taxon>Fungi</taxon>
        <taxon>Dikarya</taxon>
        <taxon>Basidiomycota</taxon>
        <taxon>Agaricomycotina</taxon>
        <taxon>Agaricomycetes</taxon>
        <taxon>Sebacinales</taxon>
        <taxon>Serendipitaceae</taxon>
        <taxon>Serendipita</taxon>
    </lineage>
</organism>
<proteinExistence type="predicted"/>
<dbReference type="InParanoid" id="G4TFZ5"/>
<reference evidence="1 2" key="1">
    <citation type="journal article" date="2011" name="PLoS Pathog.">
        <title>Endophytic Life Strategies Decoded by Genome and Transcriptome Analyses of the Mutualistic Root Symbiont Piriformospora indica.</title>
        <authorList>
            <person name="Zuccaro A."/>
            <person name="Lahrmann U."/>
            <person name="Guldener U."/>
            <person name="Langen G."/>
            <person name="Pfiffi S."/>
            <person name="Biedenkopf D."/>
            <person name="Wong P."/>
            <person name="Samans B."/>
            <person name="Grimm C."/>
            <person name="Basiewicz M."/>
            <person name="Murat C."/>
            <person name="Martin F."/>
            <person name="Kogel K.H."/>
        </authorList>
    </citation>
    <scope>NUCLEOTIDE SEQUENCE [LARGE SCALE GENOMIC DNA]</scope>
    <source>
        <strain evidence="1 2">DSM 11827</strain>
    </source>
</reference>